<sequence>MWIRLGLLFYPVALSQVRTLLQRQLRMCSQLKKRTLGNKTIVRRGNPSINKSSKTKEDKTKGHLECCKWE</sequence>
<dbReference type="AlphaFoldDB" id="W9SFU7"/>
<keyword evidence="2" id="KW-0732">Signal</keyword>
<feature type="compositionally biased region" description="Basic and acidic residues" evidence="1">
    <location>
        <begin position="54"/>
        <end position="70"/>
    </location>
</feature>
<feature type="chain" id="PRO_5012678001" description="Secreted protein" evidence="2">
    <location>
        <begin position="16"/>
        <end position="70"/>
    </location>
</feature>
<evidence type="ECO:0000256" key="2">
    <source>
        <dbReference type="SAM" id="SignalP"/>
    </source>
</evidence>
<evidence type="ECO:0008006" key="5">
    <source>
        <dbReference type="Google" id="ProtNLM"/>
    </source>
</evidence>
<accession>W9SFU7</accession>
<gene>
    <name evidence="3" type="ORF">L484_006449</name>
</gene>
<organism evidence="3 4">
    <name type="scientific">Morus notabilis</name>
    <dbReference type="NCBI Taxonomy" id="981085"/>
    <lineage>
        <taxon>Eukaryota</taxon>
        <taxon>Viridiplantae</taxon>
        <taxon>Streptophyta</taxon>
        <taxon>Embryophyta</taxon>
        <taxon>Tracheophyta</taxon>
        <taxon>Spermatophyta</taxon>
        <taxon>Magnoliopsida</taxon>
        <taxon>eudicotyledons</taxon>
        <taxon>Gunneridae</taxon>
        <taxon>Pentapetalae</taxon>
        <taxon>rosids</taxon>
        <taxon>fabids</taxon>
        <taxon>Rosales</taxon>
        <taxon>Moraceae</taxon>
        <taxon>Moreae</taxon>
        <taxon>Morus</taxon>
    </lineage>
</organism>
<name>W9SFU7_9ROSA</name>
<proteinExistence type="predicted"/>
<reference evidence="4" key="1">
    <citation type="submission" date="2013-01" db="EMBL/GenBank/DDBJ databases">
        <title>Draft Genome Sequence of a Mulberry Tree, Morus notabilis C.K. Schneid.</title>
        <authorList>
            <person name="He N."/>
            <person name="Zhao S."/>
        </authorList>
    </citation>
    <scope>NUCLEOTIDE SEQUENCE</scope>
</reference>
<evidence type="ECO:0000313" key="3">
    <source>
        <dbReference type="EMBL" id="EXC26398.1"/>
    </source>
</evidence>
<evidence type="ECO:0000256" key="1">
    <source>
        <dbReference type="SAM" id="MobiDB-lite"/>
    </source>
</evidence>
<dbReference type="EMBL" id="KE346106">
    <property type="protein sequence ID" value="EXC26398.1"/>
    <property type="molecule type" value="Genomic_DNA"/>
</dbReference>
<keyword evidence="4" id="KW-1185">Reference proteome</keyword>
<feature type="signal peptide" evidence="2">
    <location>
        <begin position="1"/>
        <end position="15"/>
    </location>
</feature>
<dbReference type="Proteomes" id="UP000030645">
    <property type="component" value="Unassembled WGS sequence"/>
</dbReference>
<evidence type="ECO:0000313" key="4">
    <source>
        <dbReference type="Proteomes" id="UP000030645"/>
    </source>
</evidence>
<protein>
    <recommendedName>
        <fullName evidence="5">Secreted protein</fullName>
    </recommendedName>
</protein>
<feature type="region of interest" description="Disordered" evidence="1">
    <location>
        <begin position="42"/>
        <end position="70"/>
    </location>
</feature>